<dbReference type="InterPro" id="IPR001220">
    <property type="entry name" value="Legume_lectin_dom"/>
</dbReference>
<dbReference type="EMBL" id="JAMQYH010000004">
    <property type="protein sequence ID" value="KAJ1690281.1"/>
    <property type="molecule type" value="Genomic_DNA"/>
</dbReference>
<evidence type="ECO:0000256" key="2">
    <source>
        <dbReference type="ARBA" id="ARBA00022734"/>
    </source>
</evidence>
<sequence length="401" mass="44296">MDDGSPMHVTRLFVSSSLSAISVSLSPFLLLTLFPKSHKINPNPSLQARWGDFSMKLKFVAMHLSYSFGFLFLFISLGRSLQIITEKPPPFAFSFDFSTEKPKLQQTALLGAAKHAHSSLHLSGPASSVLLKKPLSFLGKDPASGFTTHFSFSTIPENVMNFGELGFFLLPYKNGNEDSLVGSKDVLQLGIPPNTISVKLVSINKTENFIRINVGADLVAESSGLSSPNLFSQLHCLINYNGISKRMEVRGESKELKMMSALLSYPVDLTSLLLKEKFFVGMRYSGSNLTQSINLISWSFTTDQGHIHSMHSEPLDPRSFVVTTHEDHLTNHKRRGYPWGFLVVMVFAASCAVLLVWYTIASAWKSASSESGAYPIQAGYRKILMLEGENANGSLELEDLE</sequence>
<dbReference type="InterPro" id="IPR013320">
    <property type="entry name" value="ConA-like_dom_sf"/>
</dbReference>
<dbReference type="PANTHER" id="PTHR32401">
    <property type="entry name" value="CONCANAVALIN A-LIKE LECTIN FAMILY PROTEIN"/>
    <property type="match status" value="1"/>
</dbReference>
<feature type="domain" description="Legume lectin" evidence="4">
    <location>
        <begin position="106"/>
        <end position="308"/>
    </location>
</feature>
<reference evidence="5" key="1">
    <citation type="journal article" date="2022" name="Cell">
        <title>Repeat-based holocentromeres influence genome architecture and karyotype evolution.</title>
        <authorList>
            <person name="Hofstatter P.G."/>
            <person name="Thangavel G."/>
            <person name="Lux T."/>
            <person name="Neumann P."/>
            <person name="Vondrak T."/>
            <person name="Novak P."/>
            <person name="Zhang M."/>
            <person name="Costa L."/>
            <person name="Castellani M."/>
            <person name="Scott A."/>
            <person name="Toegelov H."/>
            <person name="Fuchs J."/>
            <person name="Mata-Sucre Y."/>
            <person name="Dias Y."/>
            <person name="Vanzela A.L.L."/>
            <person name="Huettel B."/>
            <person name="Almeida C.C.S."/>
            <person name="Simkova H."/>
            <person name="Souza G."/>
            <person name="Pedrosa-Harand A."/>
            <person name="Macas J."/>
            <person name="Mayer K.F.X."/>
            <person name="Houben A."/>
            <person name="Marques A."/>
        </authorList>
    </citation>
    <scope>NUCLEOTIDE SEQUENCE</scope>
    <source>
        <strain evidence="5">RhyBre1mFocal</strain>
    </source>
</reference>
<dbReference type="PANTHER" id="PTHR32401:SF16">
    <property type="entry name" value="CONCANAVALIN A-LIKE LECTIN FAMILY PROTEIN"/>
    <property type="match status" value="1"/>
</dbReference>
<dbReference type="Proteomes" id="UP001151287">
    <property type="component" value="Unassembled WGS sequence"/>
</dbReference>
<accession>A0A9Q0HL56</accession>
<dbReference type="InterPro" id="IPR050258">
    <property type="entry name" value="Leguminous_Lectin"/>
</dbReference>
<dbReference type="GO" id="GO:0030246">
    <property type="term" value="F:carbohydrate binding"/>
    <property type="evidence" value="ECO:0007669"/>
    <property type="project" value="UniProtKB-KW"/>
</dbReference>
<keyword evidence="2" id="KW-0430">Lectin</keyword>
<protein>
    <recommendedName>
        <fullName evidence="4">Legume lectin domain-containing protein</fullName>
    </recommendedName>
</protein>
<organism evidence="5 6">
    <name type="scientific">Rhynchospora breviuscula</name>
    <dbReference type="NCBI Taxonomy" id="2022672"/>
    <lineage>
        <taxon>Eukaryota</taxon>
        <taxon>Viridiplantae</taxon>
        <taxon>Streptophyta</taxon>
        <taxon>Embryophyta</taxon>
        <taxon>Tracheophyta</taxon>
        <taxon>Spermatophyta</taxon>
        <taxon>Magnoliopsida</taxon>
        <taxon>Liliopsida</taxon>
        <taxon>Poales</taxon>
        <taxon>Cyperaceae</taxon>
        <taxon>Cyperoideae</taxon>
        <taxon>Rhynchosporeae</taxon>
        <taxon>Rhynchospora</taxon>
    </lineage>
</organism>
<gene>
    <name evidence="5" type="ORF">LUZ63_014436</name>
</gene>
<evidence type="ECO:0000256" key="1">
    <source>
        <dbReference type="ARBA" id="ARBA00007606"/>
    </source>
</evidence>
<dbReference type="Gene3D" id="2.60.120.200">
    <property type="match status" value="1"/>
</dbReference>
<keyword evidence="3" id="KW-1133">Transmembrane helix</keyword>
<keyword evidence="3" id="KW-0812">Transmembrane</keyword>
<evidence type="ECO:0000313" key="5">
    <source>
        <dbReference type="EMBL" id="KAJ1690281.1"/>
    </source>
</evidence>
<evidence type="ECO:0000256" key="3">
    <source>
        <dbReference type="SAM" id="Phobius"/>
    </source>
</evidence>
<evidence type="ECO:0000313" key="6">
    <source>
        <dbReference type="Proteomes" id="UP001151287"/>
    </source>
</evidence>
<dbReference type="Pfam" id="PF00139">
    <property type="entry name" value="Lectin_legB"/>
    <property type="match status" value="1"/>
</dbReference>
<feature type="transmembrane region" description="Helical" evidence="3">
    <location>
        <begin position="59"/>
        <end position="77"/>
    </location>
</feature>
<dbReference type="OrthoDB" id="645458at2759"/>
<name>A0A9Q0HL56_9POAL</name>
<dbReference type="SUPFAM" id="SSF49899">
    <property type="entry name" value="Concanavalin A-like lectins/glucanases"/>
    <property type="match status" value="1"/>
</dbReference>
<keyword evidence="6" id="KW-1185">Reference proteome</keyword>
<dbReference type="AlphaFoldDB" id="A0A9Q0HL56"/>
<proteinExistence type="inferred from homology"/>
<keyword evidence="3" id="KW-0472">Membrane</keyword>
<comment type="caution">
    <text evidence="5">The sequence shown here is derived from an EMBL/GenBank/DDBJ whole genome shotgun (WGS) entry which is preliminary data.</text>
</comment>
<comment type="similarity">
    <text evidence="1">Belongs to the leguminous lectin family.</text>
</comment>
<feature type="transmembrane region" description="Helical" evidence="3">
    <location>
        <begin position="339"/>
        <end position="360"/>
    </location>
</feature>
<evidence type="ECO:0000259" key="4">
    <source>
        <dbReference type="Pfam" id="PF00139"/>
    </source>
</evidence>
<feature type="transmembrane region" description="Helical" evidence="3">
    <location>
        <begin position="12"/>
        <end position="34"/>
    </location>
</feature>